<dbReference type="EMBL" id="KI966371">
    <property type="protein sequence ID" value="EWC48822.1"/>
    <property type="molecule type" value="Genomic_DNA"/>
</dbReference>
<dbReference type="AlphaFoldDB" id="W7I9Q3"/>
<organism evidence="1 2">
    <name type="scientific">Drechslerella stenobrocha 248</name>
    <dbReference type="NCBI Taxonomy" id="1043628"/>
    <lineage>
        <taxon>Eukaryota</taxon>
        <taxon>Fungi</taxon>
        <taxon>Dikarya</taxon>
        <taxon>Ascomycota</taxon>
        <taxon>Pezizomycotina</taxon>
        <taxon>Orbiliomycetes</taxon>
        <taxon>Orbiliales</taxon>
        <taxon>Orbiliaceae</taxon>
        <taxon>Drechslerella</taxon>
    </lineage>
</organism>
<gene>
    <name evidence="1" type="ORF">DRE_00127</name>
</gene>
<keyword evidence="2" id="KW-1185">Reference proteome</keyword>
<dbReference type="SUPFAM" id="SSF81383">
    <property type="entry name" value="F-box domain"/>
    <property type="match status" value="1"/>
</dbReference>
<dbReference type="InterPro" id="IPR036047">
    <property type="entry name" value="F-box-like_dom_sf"/>
</dbReference>
<name>W7I9Q3_9PEZI</name>
<dbReference type="Proteomes" id="UP000024837">
    <property type="component" value="Unassembled WGS sequence"/>
</dbReference>
<proteinExistence type="predicted"/>
<dbReference type="Gene3D" id="1.20.1280.50">
    <property type="match status" value="1"/>
</dbReference>
<evidence type="ECO:0008006" key="3">
    <source>
        <dbReference type="Google" id="ProtNLM"/>
    </source>
</evidence>
<evidence type="ECO:0000313" key="1">
    <source>
        <dbReference type="EMBL" id="EWC48822.1"/>
    </source>
</evidence>
<accession>W7I9Q3</accession>
<reference evidence="1 2" key="1">
    <citation type="submission" date="2013-05" db="EMBL/GenBank/DDBJ databases">
        <title>Drechslerella stenobrocha genome reveals carnivorous origination and mechanical trapping mechanism of predatory fungi.</title>
        <authorList>
            <person name="Liu X."/>
            <person name="Zhang W."/>
            <person name="Liu K."/>
        </authorList>
    </citation>
    <scope>NUCLEOTIDE SEQUENCE [LARGE SCALE GENOMIC DNA]</scope>
    <source>
        <strain evidence="1 2">248</strain>
    </source>
</reference>
<dbReference type="HOGENOM" id="CLU_1282955_0_0_1"/>
<dbReference type="OrthoDB" id="5284482at2759"/>
<dbReference type="CDD" id="cd09917">
    <property type="entry name" value="F-box_SF"/>
    <property type="match status" value="1"/>
</dbReference>
<protein>
    <recommendedName>
        <fullName evidence="3">F-box domain-containing protein</fullName>
    </recommendedName>
</protein>
<sequence length="218" mass="23907">MRITATPVELQEHMLSYLAWDDHIRCLQVCSLWRSLLTSSPLLKSGRYAPCAAPTPYSSIHSIFTTPGVSCLFNGNKSGGRSPDSGFRLALPSKSSDPCAVEIDRSHTLVEPECPILDEPLFMPPRPGVEVPVNLFDLYIWGISICGEGLFGVPWEHVNGVVVENGYVRLSVRKFLEWIGGLLELDAGFFVKGGDVGAQRVEFMCSGEAPWLVGVRVV</sequence>
<evidence type="ECO:0000313" key="2">
    <source>
        <dbReference type="Proteomes" id="UP000024837"/>
    </source>
</evidence>